<evidence type="ECO:0000256" key="1">
    <source>
        <dbReference type="SAM" id="Phobius"/>
    </source>
</evidence>
<protein>
    <recommendedName>
        <fullName evidence="2">Transcription regulator TrmB N-terminal domain-containing protein</fullName>
    </recommendedName>
</protein>
<dbReference type="Gene3D" id="1.10.10.10">
    <property type="entry name" value="Winged helix-like DNA-binding domain superfamily/Winged helix DNA-binding domain"/>
    <property type="match status" value="1"/>
</dbReference>
<dbReference type="InterPro" id="IPR036388">
    <property type="entry name" value="WH-like_DNA-bd_sf"/>
</dbReference>
<evidence type="ECO:0000259" key="2">
    <source>
        <dbReference type="Pfam" id="PF01978"/>
    </source>
</evidence>
<sequence>MRVYWALLKKGSAGPREIMRELNLSSPSVASYHLEKLANLGLVKKEVGGEYVISKEVKVELFSQFIRVAGIALPRYFFYSVLFTTMLIAYLIIYPIENTPQTAMSIIFGATAAVITWIETIRAWLRRPF</sequence>
<evidence type="ECO:0000313" key="4">
    <source>
        <dbReference type="Proteomes" id="UP000315399"/>
    </source>
</evidence>
<dbReference type="AlphaFoldDB" id="A0A523BE15"/>
<organism evidence="3 4">
    <name type="scientific">Thermoproteota archaeon</name>
    <dbReference type="NCBI Taxonomy" id="2056631"/>
    <lineage>
        <taxon>Archaea</taxon>
        <taxon>Thermoproteota</taxon>
    </lineage>
</organism>
<dbReference type="InterPro" id="IPR002831">
    <property type="entry name" value="Tscrpt_reg_TrmB_N"/>
</dbReference>
<proteinExistence type="predicted"/>
<dbReference type="Pfam" id="PF01978">
    <property type="entry name" value="TrmB"/>
    <property type="match status" value="1"/>
</dbReference>
<comment type="caution">
    <text evidence="3">The sequence shown here is derived from an EMBL/GenBank/DDBJ whole genome shotgun (WGS) entry which is preliminary data.</text>
</comment>
<name>A0A523BE15_9CREN</name>
<accession>A0A523BE15</accession>
<dbReference type="SUPFAM" id="SSF46785">
    <property type="entry name" value="Winged helix' DNA-binding domain"/>
    <property type="match status" value="1"/>
</dbReference>
<dbReference type="EMBL" id="QNVH01000020">
    <property type="protein sequence ID" value="TDA39155.1"/>
    <property type="molecule type" value="Genomic_DNA"/>
</dbReference>
<gene>
    <name evidence="3" type="ORF">DSO08_02875</name>
</gene>
<feature type="transmembrane region" description="Helical" evidence="1">
    <location>
        <begin position="76"/>
        <end position="96"/>
    </location>
</feature>
<reference evidence="3 4" key="1">
    <citation type="journal article" date="2019" name="Nat. Microbiol.">
        <title>Expanding anaerobic alkane metabolism in the domain of Archaea.</title>
        <authorList>
            <person name="Wang Y."/>
            <person name="Wegener G."/>
            <person name="Hou J."/>
            <person name="Wang F."/>
            <person name="Xiao X."/>
        </authorList>
    </citation>
    <scope>NUCLEOTIDE SEQUENCE [LARGE SCALE GENOMIC DNA]</scope>
    <source>
        <strain evidence="3">WYZ-LMO10</strain>
    </source>
</reference>
<keyword evidence="1" id="KW-1133">Transmembrane helix</keyword>
<feature type="domain" description="Transcription regulator TrmB N-terminal" evidence="2">
    <location>
        <begin position="1"/>
        <end position="51"/>
    </location>
</feature>
<keyword evidence="1" id="KW-0472">Membrane</keyword>
<dbReference type="CDD" id="cd00090">
    <property type="entry name" value="HTH_ARSR"/>
    <property type="match status" value="1"/>
</dbReference>
<feature type="transmembrane region" description="Helical" evidence="1">
    <location>
        <begin position="102"/>
        <end position="125"/>
    </location>
</feature>
<evidence type="ECO:0000313" key="3">
    <source>
        <dbReference type="EMBL" id="TDA39155.1"/>
    </source>
</evidence>
<keyword evidence="1" id="KW-0812">Transmembrane</keyword>
<dbReference type="InterPro" id="IPR036390">
    <property type="entry name" value="WH_DNA-bd_sf"/>
</dbReference>
<dbReference type="Proteomes" id="UP000315399">
    <property type="component" value="Unassembled WGS sequence"/>
</dbReference>
<dbReference type="InterPro" id="IPR011991">
    <property type="entry name" value="ArsR-like_HTH"/>
</dbReference>